<name>A0ABS8TQI5_DATST</name>
<accession>A0ABS8TQI5</accession>
<protein>
    <submittedName>
        <fullName evidence="1">Uncharacterized protein</fullName>
    </submittedName>
</protein>
<organism evidence="1 2">
    <name type="scientific">Datura stramonium</name>
    <name type="common">Jimsonweed</name>
    <name type="synonym">Common thornapple</name>
    <dbReference type="NCBI Taxonomy" id="4076"/>
    <lineage>
        <taxon>Eukaryota</taxon>
        <taxon>Viridiplantae</taxon>
        <taxon>Streptophyta</taxon>
        <taxon>Embryophyta</taxon>
        <taxon>Tracheophyta</taxon>
        <taxon>Spermatophyta</taxon>
        <taxon>Magnoliopsida</taxon>
        <taxon>eudicotyledons</taxon>
        <taxon>Gunneridae</taxon>
        <taxon>Pentapetalae</taxon>
        <taxon>asterids</taxon>
        <taxon>lamiids</taxon>
        <taxon>Solanales</taxon>
        <taxon>Solanaceae</taxon>
        <taxon>Solanoideae</taxon>
        <taxon>Datureae</taxon>
        <taxon>Datura</taxon>
    </lineage>
</organism>
<comment type="caution">
    <text evidence="1">The sequence shown here is derived from an EMBL/GenBank/DDBJ whole genome shotgun (WGS) entry which is preliminary data.</text>
</comment>
<dbReference type="Proteomes" id="UP000823775">
    <property type="component" value="Unassembled WGS sequence"/>
</dbReference>
<gene>
    <name evidence="1" type="ORF">HAX54_014177</name>
</gene>
<keyword evidence="2" id="KW-1185">Reference proteome</keyword>
<proteinExistence type="predicted"/>
<sequence>GSRDRRALGFRRQEWYLPYCDKCSRRHDGRFRRRDGSYVPVGLIESEVPSGRGQDRGRVVSPEQAFPILSWSELVKIIISEHPSVRLMVTMNRNFPSWFEPLKLSISDHHTTGHEYESYYAGTIRGIHVYSKALNLDKSLILCYDT</sequence>
<evidence type="ECO:0000313" key="2">
    <source>
        <dbReference type="Proteomes" id="UP000823775"/>
    </source>
</evidence>
<dbReference type="EMBL" id="JACEIK010001877">
    <property type="protein sequence ID" value="MCD7472809.1"/>
    <property type="molecule type" value="Genomic_DNA"/>
</dbReference>
<feature type="non-terminal residue" evidence="1">
    <location>
        <position position="1"/>
    </location>
</feature>
<reference evidence="1 2" key="1">
    <citation type="journal article" date="2021" name="BMC Genomics">
        <title>Datura genome reveals duplications of psychoactive alkaloid biosynthetic genes and high mutation rate following tissue culture.</title>
        <authorList>
            <person name="Rajewski A."/>
            <person name="Carter-House D."/>
            <person name="Stajich J."/>
            <person name="Litt A."/>
        </authorList>
    </citation>
    <scope>NUCLEOTIDE SEQUENCE [LARGE SCALE GENOMIC DNA]</scope>
    <source>
        <strain evidence="1">AR-01</strain>
    </source>
</reference>
<evidence type="ECO:0000313" key="1">
    <source>
        <dbReference type="EMBL" id="MCD7472809.1"/>
    </source>
</evidence>